<reference evidence="3" key="1">
    <citation type="submission" date="2018-05" db="EMBL/GenBank/DDBJ databases">
        <authorList>
            <person name="Li X."/>
        </authorList>
    </citation>
    <scope>NUCLEOTIDE SEQUENCE [LARGE SCALE GENOMIC DNA]</scope>
    <source>
        <strain evidence="3">LX32</strain>
    </source>
</reference>
<dbReference type="EMBL" id="QFYQ01000001">
    <property type="protein sequence ID" value="RAK55024.1"/>
    <property type="molecule type" value="Genomic_DNA"/>
</dbReference>
<gene>
    <name evidence="2" type="ORF">DJ017_11055</name>
</gene>
<dbReference type="OrthoDB" id="9801454at2"/>
<proteinExistence type="predicted"/>
<evidence type="ECO:0000313" key="2">
    <source>
        <dbReference type="EMBL" id="RAK55024.1"/>
    </source>
</evidence>
<evidence type="ECO:0000259" key="1">
    <source>
        <dbReference type="Pfam" id="PF02464"/>
    </source>
</evidence>
<sequence length="175" mass="17895">MAEALDPALPPEVDRLAQAVLARACELKLSLVTAESCTGGLLASLLTDVPGMSHAFERGFVTYTHEAKHEMLGVAQAILDGPGAVSKACAIAMAEGALANSKGDLAVSVTGFAEGGSDQPAGLVHFACAARGKATTHRVELFGDVGRAKVRIRALETALGMLQDQLLQSPSSAAA</sequence>
<protein>
    <submittedName>
        <fullName evidence="2">CinA family protein</fullName>
    </submittedName>
</protein>
<dbReference type="InterPro" id="IPR036653">
    <property type="entry name" value="CinA-like_C"/>
</dbReference>
<feature type="domain" description="CinA C-terminal" evidence="1">
    <location>
        <begin position="15"/>
        <end position="165"/>
    </location>
</feature>
<organism evidence="2 3">
    <name type="scientific">Phenylobacterium soli</name>
    <dbReference type="NCBI Taxonomy" id="2170551"/>
    <lineage>
        <taxon>Bacteria</taxon>
        <taxon>Pseudomonadati</taxon>
        <taxon>Pseudomonadota</taxon>
        <taxon>Alphaproteobacteria</taxon>
        <taxon>Caulobacterales</taxon>
        <taxon>Caulobacteraceae</taxon>
        <taxon>Phenylobacterium</taxon>
    </lineage>
</organism>
<accession>A0A328ANI5</accession>
<dbReference type="AlphaFoldDB" id="A0A328ANI5"/>
<dbReference type="Proteomes" id="UP000249254">
    <property type="component" value="Unassembled WGS sequence"/>
</dbReference>
<dbReference type="Gene3D" id="3.90.950.20">
    <property type="entry name" value="CinA-like"/>
    <property type="match status" value="1"/>
</dbReference>
<dbReference type="SUPFAM" id="SSF142433">
    <property type="entry name" value="CinA-like"/>
    <property type="match status" value="1"/>
</dbReference>
<keyword evidence="3" id="KW-1185">Reference proteome</keyword>
<name>A0A328ANI5_9CAUL</name>
<evidence type="ECO:0000313" key="3">
    <source>
        <dbReference type="Proteomes" id="UP000249254"/>
    </source>
</evidence>
<dbReference type="NCBIfam" id="TIGR00199">
    <property type="entry name" value="PncC_domain"/>
    <property type="match status" value="1"/>
</dbReference>
<dbReference type="RefSeq" id="WP_111528774.1">
    <property type="nucleotide sequence ID" value="NZ_JBHRSG010000003.1"/>
</dbReference>
<dbReference type="Pfam" id="PF02464">
    <property type="entry name" value="CinA"/>
    <property type="match status" value="1"/>
</dbReference>
<comment type="caution">
    <text evidence="2">The sequence shown here is derived from an EMBL/GenBank/DDBJ whole genome shotgun (WGS) entry which is preliminary data.</text>
</comment>
<dbReference type="InterPro" id="IPR008136">
    <property type="entry name" value="CinA_C"/>
</dbReference>